<sequence>MTKTLPAVFLILLTAACTGSGNPDRLTSDRNGNVVTGVVGANWADNELDVTCNPGETLTNVSVQRDASGTGPFSGICAAAL</sequence>
<proteinExistence type="predicted"/>
<gene>
    <name evidence="2" type="ORF">FHS72_000309</name>
</gene>
<dbReference type="PROSITE" id="PS51257">
    <property type="entry name" value="PROKAR_LIPOPROTEIN"/>
    <property type="match status" value="1"/>
</dbReference>
<dbReference type="Proteomes" id="UP000535415">
    <property type="component" value="Unassembled WGS sequence"/>
</dbReference>
<keyword evidence="1" id="KW-0732">Signal</keyword>
<evidence type="ECO:0008006" key="4">
    <source>
        <dbReference type="Google" id="ProtNLM"/>
    </source>
</evidence>
<organism evidence="2 3">
    <name type="scientific">Yoonia ponticola</name>
    <dbReference type="NCBI Taxonomy" id="1524255"/>
    <lineage>
        <taxon>Bacteria</taxon>
        <taxon>Pseudomonadati</taxon>
        <taxon>Pseudomonadota</taxon>
        <taxon>Alphaproteobacteria</taxon>
        <taxon>Rhodobacterales</taxon>
        <taxon>Paracoccaceae</taxon>
        <taxon>Yoonia</taxon>
    </lineage>
</organism>
<reference evidence="2 3" key="1">
    <citation type="submission" date="2020-08" db="EMBL/GenBank/DDBJ databases">
        <title>Genomic Encyclopedia of Type Strains, Phase IV (KMG-IV): sequencing the most valuable type-strain genomes for metagenomic binning, comparative biology and taxonomic classification.</title>
        <authorList>
            <person name="Goeker M."/>
        </authorList>
    </citation>
    <scope>NUCLEOTIDE SEQUENCE [LARGE SCALE GENOMIC DNA]</scope>
    <source>
        <strain evidence="2 3">DSM 101064</strain>
    </source>
</reference>
<accession>A0A7W9BHR1</accession>
<name>A0A7W9BHR1_9RHOB</name>
<dbReference type="AlphaFoldDB" id="A0A7W9BHR1"/>
<evidence type="ECO:0000313" key="3">
    <source>
        <dbReference type="Proteomes" id="UP000535415"/>
    </source>
</evidence>
<protein>
    <recommendedName>
        <fullName evidence="4">Secreted protein</fullName>
    </recommendedName>
</protein>
<evidence type="ECO:0000313" key="2">
    <source>
        <dbReference type="EMBL" id="MBB5720705.1"/>
    </source>
</evidence>
<feature type="chain" id="PRO_5030827984" description="Secreted protein" evidence="1">
    <location>
        <begin position="20"/>
        <end position="81"/>
    </location>
</feature>
<dbReference type="RefSeq" id="WP_183524495.1">
    <property type="nucleotide sequence ID" value="NZ_JACIJM010000001.1"/>
</dbReference>
<feature type="signal peptide" evidence="1">
    <location>
        <begin position="1"/>
        <end position="19"/>
    </location>
</feature>
<comment type="caution">
    <text evidence="2">The sequence shown here is derived from an EMBL/GenBank/DDBJ whole genome shotgun (WGS) entry which is preliminary data.</text>
</comment>
<dbReference type="EMBL" id="JACIJM010000001">
    <property type="protein sequence ID" value="MBB5720705.1"/>
    <property type="molecule type" value="Genomic_DNA"/>
</dbReference>
<evidence type="ECO:0000256" key="1">
    <source>
        <dbReference type="SAM" id="SignalP"/>
    </source>
</evidence>
<keyword evidence="3" id="KW-1185">Reference proteome</keyword>